<keyword evidence="1" id="KW-0812">Transmembrane</keyword>
<evidence type="ECO:0000313" key="3">
    <source>
        <dbReference type="Proteomes" id="UP000005755"/>
    </source>
</evidence>
<keyword evidence="1" id="KW-0472">Membrane</keyword>
<evidence type="ECO:0000313" key="2">
    <source>
        <dbReference type="EMBL" id="EFR46681.1"/>
    </source>
</evidence>
<dbReference type="EMBL" id="DS990392">
    <property type="protein sequence ID" value="EFR46681.1"/>
    <property type="molecule type" value="Genomic_DNA"/>
</dbReference>
<dbReference type="Proteomes" id="UP000005755">
    <property type="component" value="Unassembled WGS sequence"/>
</dbReference>
<sequence>MRCVFLKIVNIFSKFLYFWNIYCLLFCVNIADFNGKDTIC</sequence>
<protein>
    <submittedName>
        <fullName evidence="2">Uncharacterized protein</fullName>
    </submittedName>
</protein>
<gene>
    <name evidence="2" type="ORF">HCCG_01228</name>
</gene>
<feature type="transmembrane region" description="Helical" evidence="1">
    <location>
        <begin position="12"/>
        <end position="31"/>
    </location>
</feature>
<keyword evidence="3" id="KW-1185">Reference proteome</keyword>
<name>A0ABN0BAY0_9HELI</name>
<reference evidence="3" key="1">
    <citation type="journal article" date="2014" name="Genome Announc.">
        <title>Draft genome sequences of six enterohepatic helicobacter species isolated from humans and one from rhesus macaques.</title>
        <authorList>
            <person name="Shen Z."/>
            <person name="Sheh A."/>
            <person name="Young S.K."/>
            <person name="Abouelliel A."/>
            <person name="Ward D.V."/>
            <person name="Earl A.M."/>
            <person name="Fox J.G."/>
        </authorList>
    </citation>
    <scope>NUCLEOTIDE SEQUENCE [LARGE SCALE GENOMIC DNA]</scope>
    <source>
        <strain evidence="3">CCUG 18818</strain>
    </source>
</reference>
<evidence type="ECO:0000256" key="1">
    <source>
        <dbReference type="SAM" id="Phobius"/>
    </source>
</evidence>
<proteinExistence type="predicted"/>
<organism evidence="2 3">
    <name type="scientific">Helicobacter cinaedi CCUG 18818 = ATCC BAA-847</name>
    <dbReference type="NCBI Taxonomy" id="537971"/>
    <lineage>
        <taxon>Bacteria</taxon>
        <taxon>Pseudomonadati</taxon>
        <taxon>Campylobacterota</taxon>
        <taxon>Epsilonproteobacteria</taxon>
        <taxon>Campylobacterales</taxon>
        <taxon>Helicobacteraceae</taxon>
        <taxon>Helicobacter</taxon>
    </lineage>
</organism>
<keyword evidence="1" id="KW-1133">Transmembrane helix</keyword>
<accession>A0ABN0BAY0</accession>